<dbReference type="EMBL" id="AMCW01000158">
    <property type="protein sequence ID" value="EKJ99109.1"/>
    <property type="molecule type" value="Genomic_DNA"/>
</dbReference>
<evidence type="ECO:0000313" key="2">
    <source>
        <dbReference type="EMBL" id="EKJ99109.1"/>
    </source>
</evidence>
<reference evidence="2 3" key="1">
    <citation type="journal article" date="2013" name="Mar. Genomics">
        <title>Expression of sulfatases in Rhodopirellula baltica and the diversity of sulfatases in the genus Rhodopirellula.</title>
        <authorList>
            <person name="Wegner C.E."/>
            <person name="Richter-Heitmann T."/>
            <person name="Klindworth A."/>
            <person name="Klockow C."/>
            <person name="Richter M."/>
            <person name="Achstetter T."/>
            <person name="Glockner F.O."/>
            <person name="Harder J."/>
        </authorList>
    </citation>
    <scope>NUCLEOTIDE SEQUENCE [LARGE SCALE GENOMIC DNA]</scope>
    <source>
        <strain evidence="2 3">SH28</strain>
    </source>
</reference>
<proteinExistence type="predicted"/>
<dbReference type="AlphaFoldDB" id="K5C832"/>
<evidence type="ECO:0000313" key="3">
    <source>
        <dbReference type="Proteomes" id="UP000007993"/>
    </source>
</evidence>
<dbReference type="PATRIC" id="fig|993517.3.peg.6038"/>
<name>K5C832_RHOBT</name>
<feature type="region of interest" description="Disordered" evidence="1">
    <location>
        <begin position="1"/>
        <end position="42"/>
    </location>
</feature>
<protein>
    <submittedName>
        <fullName evidence="2">Uncharacterized protein</fullName>
    </submittedName>
</protein>
<sequence length="42" mass="4601">MRVPSGSRSDLRVTAARVNEPQTSSPPGCVRLDFQSDEQIGR</sequence>
<gene>
    <name evidence="2" type="ORF">RBSH_05576</name>
</gene>
<dbReference type="Proteomes" id="UP000007993">
    <property type="component" value="Unassembled WGS sequence"/>
</dbReference>
<evidence type="ECO:0000256" key="1">
    <source>
        <dbReference type="SAM" id="MobiDB-lite"/>
    </source>
</evidence>
<organism evidence="2 3">
    <name type="scientific">Rhodopirellula baltica SH28</name>
    <dbReference type="NCBI Taxonomy" id="993517"/>
    <lineage>
        <taxon>Bacteria</taxon>
        <taxon>Pseudomonadati</taxon>
        <taxon>Planctomycetota</taxon>
        <taxon>Planctomycetia</taxon>
        <taxon>Pirellulales</taxon>
        <taxon>Pirellulaceae</taxon>
        <taxon>Rhodopirellula</taxon>
    </lineage>
</organism>
<accession>K5C832</accession>
<comment type="caution">
    <text evidence="2">The sequence shown here is derived from an EMBL/GenBank/DDBJ whole genome shotgun (WGS) entry which is preliminary data.</text>
</comment>